<proteinExistence type="inferred from homology"/>
<dbReference type="RefSeq" id="WP_008848579.1">
    <property type="nucleotide sequence ID" value="NZ_AOJH01000060.1"/>
</dbReference>
<evidence type="ECO:0000259" key="9">
    <source>
        <dbReference type="PROSITE" id="PS50893"/>
    </source>
</evidence>
<dbReference type="EMBL" id="AOJH01000060">
    <property type="protein sequence ID" value="EMA63792.1"/>
    <property type="molecule type" value="Genomic_DNA"/>
</dbReference>
<evidence type="ECO:0000256" key="5">
    <source>
        <dbReference type="ARBA" id="ARBA00022970"/>
    </source>
</evidence>
<protein>
    <recommendedName>
        <fullName evidence="7">Probable branched-chain amino acid transport ATP-binding protein LivG</fullName>
    </recommendedName>
</protein>
<dbReference type="STRING" id="1230456.C468_09309"/>
<dbReference type="InterPro" id="IPR027417">
    <property type="entry name" value="P-loop_NTPase"/>
</dbReference>
<comment type="caution">
    <text evidence="10">The sequence shown here is derived from an EMBL/GenBank/DDBJ whole genome shotgun (WGS) entry which is preliminary data.</text>
</comment>
<dbReference type="AlphaFoldDB" id="M0P0V1"/>
<sequence>MLLETDGLTKRFGGITAVDGVDFELEAGELCSLIGPNGAGKTTFFNLLTGVLEPSAGAIRFAPGAGAGGSNAARDITEAPPHETALAGIHRSYQITNLFPTLTVLENVRIAAQAARGSDAWKLWRNVRSFDAHYEEARGVLERIGLAEKAQTVAENLSHGEKRSLEIGVALAGDPDLLLLDEPTAGVSSEGVDDVVALIEDVAADHSVMLIEHNMEVVMGISDRIAVLHRGELIADGPPESVRGDEAVQEAYLGGYGREGDETGGERTAGDNGGGDGGNGGSDGGNGGGDGGNGVDDGSAAATDGGVAQGAPHGGGGRR</sequence>
<keyword evidence="2" id="KW-0813">Transport</keyword>
<evidence type="ECO:0000313" key="10">
    <source>
        <dbReference type="EMBL" id="EMA63792.1"/>
    </source>
</evidence>
<organism evidence="10 11">
    <name type="scientific">Halorubrum kocurii JCM 14978</name>
    <dbReference type="NCBI Taxonomy" id="1230456"/>
    <lineage>
        <taxon>Archaea</taxon>
        <taxon>Methanobacteriati</taxon>
        <taxon>Methanobacteriota</taxon>
        <taxon>Stenosarchaea group</taxon>
        <taxon>Halobacteria</taxon>
        <taxon>Halobacteriales</taxon>
        <taxon>Haloferacaceae</taxon>
        <taxon>Halorubrum</taxon>
    </lineage>
</organism>
<dbReference type="GO" id="GO:0016887">
    <property type="term" value="F:ATP hydrolysis activity"/>
    <property type="evidence" value="ECO:0007669"/>
    <property type="project" value="InterPro"/>
</dbReference>
<dbReference type="PANTHER" id="PTHR45772:SF9">
    <property type="entry name" value="CONSERVED COMPONENT OF ABC TRANSPORTER FOR NATURAL AMINO ACIDS"/>
    <property type="match status" value="1"/>
</dbReference>
<feature type="compositionally biased region" description="Basic and acidic residues" evidence="8">
    <location>
        <begin position="258"/>
        <end position="269"/>
    </location>
</feature>
<evidence type="ECO:0000313" key="11">
    <source>
        <dbReference type="Proteomes" id="UP000011546"/>
    </source>
</evidence>
<dbReference type="Gene3D" id="3.40.50.300">
    <property type="entry name" value="P-loop containing nucleotide triphosphate hydrolases"/>
    <property type="match status" value="1"/>
</dbReference>
<evidence type="ECO:0000256" key="3">
    <source>
        <dbReference type="ARBA" id="ARBA00022741"/>
    </source>
</evidence>
<dbReference type="PATRIC" id="fig|1230456.3.peg.1837"/>
<dbReference type="GO" id="GO:0006865">
    <property type="term" value="P:amino acid transport"/>
    <property type="evidence" value="ECO:0007669"/>
    <property type="project" value="UniProtKB-KW"/>
</dbReference>
<evidence type="ECO:0000256" key="7">
    <source>
        <dbReference type="ARBA" id="ARBA00072811"/>
    </source>
</evidence>
<keyword evidence="3" id="KW-0547">Nucleotide-binding</keyword>
<dbReference type="InterPro" id="IPR032823">
    <property type="entry name" value="BCA_ABC_TP_C"/>
</dbReference>
<dbReference type="GO" id="GO:0005886">
    <property type="term" value="C:plasma membrane"/>
    <property type="evidence" value="ECO:0007669"/>
    <property type="project" value="TreeGrafter"/>
</dbReference>
<dbReference type="FunFam" id="3.40.50.300:FF:000421">
    <property type="entry name" value="Branched-chain amino acid ABC transporter ATP-binding protein"/>
    <property type="match status" value="1"/>
</dbReference>
<dbReference type="SUPFAM" id="SSF52540">
    <property type="entry name" value="P-loop containing nucleoside triphosphate hydrolases"/>
    <property type="match status" value="1"/>
</dbReference>
<feature type="compositionally biased region" description="Gly residues" evidence="8">
    <location>
        <begin position="271"/>
        <end position="295"/>
    </location>
</feature>
<dbReference type="InterPro" id="IPR003593">
    <property type="entry name" value="AAA+_ATPase"/>
</dbReference>
<keyword evidence="11" id="KW-1185">Reference proteome</keyword>
<name>M0P0V1_9EURY</name>
<feature type="region of interest" description="Disordered" evidence="8">
    <location>
        <begin position="255"/>
        <end position="319"/>
    </location>
</feature>
<dbReference type="Pfam" id="PF00005">
    <property type="entry name" value="ABC_tran"/>
    <property type="match status" value="1"/>
</dbReference>
<evidence type="ECO:0000256" key="4">
    <source>
        <dbReference type="ARBA" id="ARBA00022840"/>
    </source>
</evidence>
<comment type="function">
    <text evidence="6">Probable component of a branched-chain amino-acid transport system.</text>
</comment>
<gene>
    <name evidence="10" type="ORF">C468_09309</name>
</gene>
<dbReference type="Proteomes" id="UP000011546">
    <property type="component" value="Unassembled WGS sequence"/>
</dbReference>
<evidence type="ECO:0000256" key="6">
    <source>
        <dbReference type="ARBA" id="ARBA00056071"/>
    </source>
</evidence>
<dbReference type="Pfam" id="PF12399">
    <property type="entry name" value="BCA_ABC_TP_C"/>
    <property type="match status" value="1"/>
</dbReference>
<dbReference type="PANTHER" id="PTHR45772">
    <property type="entry name" value="CONSERVED COMPONENT OF ABC TRANSPORTER FOR NATURAL AMINO ACIDS-RELATED"/>
    <property type="match status" value="1"/>
</dbReference>
<evidence type="ECO:0000256" key="1">
    <source>
        <dbReference type="ARBA" id="ARBA00005417"/>
    </source>
</evidence>
<feature type="domain" description="ABC transporter" evidence="9">
    <location>
        <begin position="3"/>
        <end position="255"/>
    </location>
</feature>
<reference evidence="10 11" key="1">
    <citation type="journal article" date="2014" name="PLoS Genet.">
        <title>Phylogenetically driven sequencing of extremely halophilic archaea reveals strategies for static and dynamic osmo-response.</title>
        <authorList>
            <person name="Becker E.A."/>
            <person name="Seitzer P.M."/>
            <person name="Tritt A."/>
            <person name="Larsen D."/>
            <person name="Krusor M."/>
            <person name="Yao A.I."/>
            <person name="Wu D."/>
            <person name="Madern D."/>
            <person name="Eisen J.A."/>
            <person name="Darling A.E."/>
            <person name="Facciotti M.T."/>
        </authorList>
    </citation>
    <scope>NUCLEOTIDE SEQUENCE [LARGE SCALE GENOMIC DNA]</scope>
    <source>
        <strain evidence="10 11">JCM 14978</strain>
    </source>
</reference>
<evidence type="ECO:0000256" key="8">
    <source>
        <dbReference type="SAM" id="MobiDB-lite"/>
    </source>
</evidence>
<dbReference type="PROSITE" id="PS50893">
    <property type="entry name" value="ABC_TRANSPORTER_2"/>
    <property type="match status" value="1"/>
</dbReference>
<dbReference type="InterPro" id="IPR051120">
    <property type="entry name" value="ABC_AA/LPS_Transport"/>
</dbReference>
<keyword evidence="4" id="KW-0067">ATP-binding</keyword>
<accession>M0P0V1</accession>
<evidence type="ECO:0000256" key="2">
    <source>
        <dbReference type="ARBA" id="ARBA00022448"/>
    </source>
</evidence>
<comment type="similarity">
    <text evidence="1">Belongs to the ABC transporter superfamily.</text>
</comment>
<dbReference type="InterPro" id="IPR003439">
    <property type="entry name" value="ABC_transporter-like_ATP-bd"/>
</dbReference>
<dbReference type="SMART" id="SM00382">
    <property type="entry name" value="AAA"/>
    <property type="match status" value="1"/>
</dbReference>
<dbReference type="CDD" id="cd03219">
    <property type="entry name" value="ABC_Mj1267_LivG_branched"/>
    <property type="match status" value="1"/>
</dbReference>
<dbReference type="OrthoDB" id="44250at2157"/>
<dbReference type="GO" id="GO:0005524">
    <property type="term" value="F:ATP binding"/>
    <property type="evidence" value="ECO:0007669"/>
    <property type="project" value="UniProtKB-KW"/>
</dbReference>
<keyword evidence="5" id="KW-0029">Amino-acid transport</keyword>